<reference evidence="1 2" key="1">
    <citation type="submission" date="2019-10" db="EMBL/GenBank/DDBJ databases">
        <title>Pseudopuniceibacterium sp. HQ09 islated from Antarctica.</title>
        <authorList>
            <person name="Liao L."/>
            <person name="Su S."/>
            <person name="Chen B."/>
            <person name="Yu Y."/>
        </authorList>
    </citation>
    <scope>NUCLEOTIDE SEQUENCE [LARGE SCALE GENOMIC DNA]</scope>
    <source>
        <strain evidence="1 2">HQ09</strain>
    </source>
</reference>
<keyword evidence="1" id="KW-0378">Hydrolase</keyword>
<evidence type="ECO:0000313" key="2">
    <source>
        <dbReference type="Proteomes" id="UP000594118"/>
    </source>
</evidence>
<name>A0A7L9WU70_9RHOB</name>
<dbReference type="SUPFAM" id="SSF53187">
    <property type="entry name" value="Zn-dependent exopeptidases"/>
    <property type="match status" value="1"/>
</dbReference>
<dbReference type="PIRSF" id="PIRSF029730">
    <property type="entry name" value="UCP029730"/>
    <property type="match status" value="1"/>
</dbReference>
<gene>
    <name evidence="1" type="ORF">F3W81_18465</name>
</gene>
<dbReference type="KEGG" id="pshq:F3W81_18465"/>
<proteinExistence type="predicted"/>
<keyword evidence="2" id="KW-1185">Reference proteome</keyword>
<dbReference type="InterPro" id="IPR007709">
    <property type="entry name" value="N-FG_amidohydro"/>
</dbReference>
<sequence length="265" mass="27800">MTGSDSQILNQDEGPAVAVTNPCGTGPVVLVCEHASATIPVSLDGLGLSQADRLSHAAWDPGALDLALAMSERLHAPLVAGRISRLVYDCNRPPEAPTAMPERSEVVEVPGNHALTPAQRAARTDAIYRPFQTALSAVLERHGGAVVTVHSFTPVWHGTPRSTEIGLLHDSDARLATAMMKNWSGPLKAELNAPYSATDGVTHTLATHAIPRGRLNVMIEVRNDLLADAASVAAVAEQLCGALSRSLAQLATRCAEKHLSRGGAA</sequence>
<accession>A0A7L9WU70</accession>
<dbReference type="GO" id="GO:0016787">
    <property type="term" value="F:hydrolase activity"/>
    <property type="evidence" value="ECO:0007669"/>
    <property type="project" value="UniProtKB-KW"/>
</dbReference>
<dbReference type="Proteomes" id="UP000594118">
    <property type="component" value="Chromosome"/>
</dbReference>
<organism evidence="1 2">
    <name type="scientific">Pseudooceanicola spongiae</name>
    <dbReference type="NCBI Taxonomy" id="2613965"/>
    <lineage>
        <taxon>Bacteria</taxon>
        <taxon>Pseudomonadati</taxon>
        <taxon>Pseudomonadota</taxon>
        <taxon>Alphaproteobacteria</taxon>
        <taxon>Rhodobacterales</taxon>
        <taxon>Paracoccaceae</taxon>
        <taxon>Pseudooceanicola</taxon>
    </lineage>
</organism>
<dbReference type="Gene3D" id="3.40.630.40">
    <property type="entry name" value="Zn-dependent exopeptidases"/>
    <property type="match status" value="1"/>
</dbReference>
<dbReference type="InterPro" id="IPR011227">
    <property type="entry name" value="UCP029730"/>
</dbReference>
<dbReference type="EMBL" id="CP045201">
    <property type="protein sequence ID" value="QOL82630.1"/>
    <property type="molecule type" value="Genomic_DNA"/>
</dbReference>
<protein>
    <submittedName>
        <fullName evidence="1">N-formylglutamate amidohydrolase</fullName>
    </submittedName>
</protein>
<evidence type="ECO:0000313" key="1">
    <source>
        <dbReference type="EMBL" id="QOL82630.1"/>
    </source>
</evidence>
<dbReference type="Pfam" id="PF05013">
    <property type="entry name" value="FGase"/>
    <property type="match status" value="1"/>
</dbReference>
<dbReference type="AlphaFoldDB" id="A0A7L9WU70"/>